<dbReference type="Proteomes" id="UP000766698">
    <property type="component" value="Unassembled WGS sequence"/>
</dbReference>
<organism evidence="4 5">
    <name type="scientific">Streptomyces durbertensis</name>
    <dbReference type="NCBI Taxonomy" id="2448886"/>
    <lineage>
        <taxon>Bacteria</taxon>
        <taxon>Bacillati</taxon>
        <taxon>Actinomycetota</taxon>
        <taxon>Actinomycetes</taxon>
        <taxon>Kitasatosporales</taxon>
        <taxon>Streptomycetaceae</taxon>
        <taxon>Streptomyces</taxon>
    </lineage>
</organism>
<reference evidence="5" key="1">
    <citation type="journal article" date="2020" name="Syst. Appl. Microbiol.">
        <title>Streptomyces alkaliterrae sp. nov., isolated from an alkaline soil, and emended descriptions of Streptomyces alkaliphilus, Streptomyces calidiresistens and Streptomyces durbertensis.</title>
        <authorList>
            <person name="Swiecimska M."/>
            <person name="Golinska P."/>
            <person name="Nouioui I."/>
            <person name="Wypij M."/>
            <person name="Rai M."/>
            <person name="Sangal V."/>
            <person name="Goodfellow M."/>
        </authorList>
    </citation>
    <scope>NUCLEOTIDE SEQUENCE [LARGE SCALE GENOMIC DNA]</scope>
    <source>
        <strain evidence="5">DSM 104538</strain>
    </source>
</reference>
<dbReference type="EMBL" id="WMLF01000306">
    <property type="protein sequence ID" value="MBB1245574.1"/>
    <property type="molecule type" value="Genomic_DNA"/>
</dbReference>
<evidence type="ECO:0000313" key="5">
    <source>
        <dbReference type="Proteomes" id="UP000766698"/>
    </source>
</evidence>
<feature type="compositionally biased region" description="Gly residues" evidence="1">
    <location>
        <begin position="259"/>
        <end position="269"/>
    </location>
</feature>
<feature type="chain" id="PRO_5047405670" evidence="3">
    <location>
        <begin position="28"/>
        <end position="300"/>
    </location>
</feature>
<feature type="region of interest" description="Disordered" evidence="1">
    <location>
        <begin position="132"/>
        <end position="269"/>
    </location>
</feature>
<evidence type="ECO:0000313" key="4">
    <source>
        <dbReference type="EMBL" id="MBB1245574.1"/>
    </source>
</evidence>
<evidence type="ECO:0000256" key="2">
    <source>
        <dbReference type="SAM" id="Phobius"/>
    </source>
</evidence>
<dbReference type="RefSeq" id="WP_182856876.1">
    <property type="nucleotide sequence ID" value="NZ_WMLF01000306.1"/>
</dbReference>
<keyword evidence="2" id="KW-1133">Transmembrane helix</keyword>
<comment type="caution">
    <text evidence="4">The sequence shown here is derived from an EMBL/GenBank/DDBJ whole genome shotgun (WGS) entry which is preliminary data.</text>
</comment>
<gene>
    <name evidence="4" type="ORF">GL263_18715</name>
</gene>
<sequence>MRTALRAPAALAGTACLLALSAAPAVAADAETSPRVVAPGGTVTVYVSCDPVQGSIPGSIEATSQAFAKGTVRLARVTGQEDNDSVAGPAYRGRAKIASAASFTGDGPNAVGRVSEWGVDGLCPGGEQWAATLRVDRDATPADRTGDRRKTDDPDERSSEPKHDPKDDNAERKEHDGRDDGPEPADKDADKEHHGRTGDHEKPVKDEDKHRDKHHDGDQGTEHQRADEEKDKHGDGRQEDRHEGAHQAPGTPSGPVRTGVGGTSDGGGVNVAALAGGSALLVGSVAAAVLWKRRGARVGR</sequence>
<evidence type="ECO:0000256" key="3">
    <source>
        <dbReference type="SAM" id="SignalP"/>
    </source>
</evidence>
<keyword evidence="2" id="KW-0472">Membrane</keyword>
<accession>A0ABR6EJR3</accession>
<keyword evidence="2" id="KW-0812">Transmembrane</keyword>
<keyword evidence="5" id="KW-1185">Reference proteome</keyword>
<feature type="compositionally biased region" description="Basic and acidic residues" evidence="1">
    <location>
        <begin position="134"/>
        <end position="245"/>
    </location>
</feature>
<name>A0ABR6EJR3_9ACTN</name>
<feature type="signal peptide" evidence="3">
    <location>
        <begin position="1"/>
        <end position="27"/>
    </location>
</feature>
<evidence type="ECO:0000256" key="1">
    <source>
        <dbReference type="SAM" id="MobiDB-lite"/>
    </source>
</evidence>
<feature type="transmembrane region" description="Helical" evidence="2">
    <location>
        <begin position="271"/>
        <end position="291"/>
    </location>
</feature>
<proteinExistence type="predicted"/>
<keyword evidence="3" id="KW-0732">Signal</keyword>
<protein>
    <submittedName>
        <fullName evidence="4">Uncharacterized protein</fullName>
    </submittedName>
</protein>